<keyword evidence="3" id="KW-1185">Reference proteome</keyword>
<accession>A0A552V3R6</accession>
<keyword evidence="1" id="KW-0732">Signal</keyword>
<dbReference type="Proteomes" id="UP000320643">
    <property type="component" value="Unassembled WGS sequence"/>
</dbReference>
<name>A0A552V3R6_9FLAO</name>
<evidence type="ECO:0000256" key="1">
    <source>
        <dbReference type="SAM" id="SignalP"/>
    </source>
</evidence>
<evidence type="ECO:0008006" key="4">
    <source>
        <dbReference type="Google" id="ProtNLM"/>
    </source>
</evidence>
<protein>
    <recommendedName>
        <fullName evidence="4">LTXXQ motif family protein</fullName>
    </recommendedName>
</protein>
<evidence type="ECO:0000313" key="2">
    <source>
        <dbReference type="EMBL" id="TRW25134.1"/>
    </source>
</evidence>
<gene>
    <name evidence="2" type="ORF">FMM05_07445</name>
</gene>
<dbReference type="AlphaFoldDB" id="A0A552V3R6"/>
<comment type="caution">
    <text evidence="2">The sequence shown here is derived from an EMBL/GenBank/DDBJ whole genome shotgun (WGS) entry which is preliminary data.</text>
</comment>
<feature type="chain" id="PRO_5021904348" description="LTXXQ motif family protein" evidence="1">
    <location>
        <begin position="21"/>
        <end position="124"/>
    </location>
</feature>
<reference evidence="2 3" key="1">
    <citation type="submission" date="2019-07" db="EMBL/GenBank/DDBJ databases">
        <title>Flavobacterium sp. nov., isolated from glacier ice.</title>
        <authorList>
            <person name="Liu Q."/>
            <person name="Xin Y.-H."/>
        </authorList>
    </citation>
    <scope>NUCLEOTIDE SEQUENCE [LARGE SCALE GENOMIC DNA]</scope>
    <source>
        <strain evidence="2 3">ZT4R6</strain>
    </source>
</reference>
<evidence type="ECO:0000313" key="3">
    <source>
        <dbReference type="Proteomes" id="UP000320643"/>
    </source>
</evidence>
<feature type="signal peptide" evidence="1">
    <location>
        <begin position="1"/>
        <end position="20"/>
    </location>
</feature>
<proteinExistence type="predicted"/>
<dbReference type="RefSeq" id="WP_143372716.1">
    <property type="nucleotide sequence ID" value="NZ_VJVZ01000004.1"/>
</dbReference>
<organism evidence="2 3">
    <name type="scientific">Flavobacterium zepuense</name>
    <dbReference type="NCBI Taxonomy" id="2593302"/>
    <lineage>
        <taxon>Bacteria</taxon>
        <taxon>Pseudomonadati</taxon>
        <taxon>Bacteroidota</taxon>
        <taxon>Flavobacteriia</taxon>
        <taxon>Flavobacteriales</taxon>
        <taxon>Flavobacteriaceae</taxon>
        <taxon>Flavobacterium</taxon>
    </lineage>
</organism>
<dbReference type="EMBL" id="VJVZ01000004">
    <property type="protein sequence ID" value="TRW25134.1"/>
    <property type="molecule type" value="Genomic_DNA"/>
</dbReference>
<sequence>MKKIIALFVMMVGFGFTANAQQKKAAVKATAATTSNVDVKQQKIQADAKADLNALNAVVKLSDADKQSMQGLFEYKYRAHSEGLSQERKDVLSQTIDAKIRATLSADQVAKLDANPKLLKQLTH</sequence>
<dbReference type="OrthoDB" id="1359118at2"/>